<accession>A0ABP1QKU2</accession>
<sequence>MAEEGPGKPPGNLLEELARKLEDGGGIHSEGQQQRNQRRLLSHITNGNNQGVGSLPTNRPPIQLMSNAGAQLPLNPFNLAPNASVPIQGRGPPPLIAGQSPSGYTTPAYFSNPQQQLQMESMQQQVPIFTHFNPGAILGNVNLNALSNPLAWSGMKNIRDSDVESIIHEHWNTQLVLVGWSPYRKPIVNLENDLFIRSYTEEPWRKNGNVVFFCEGRTVVRCHSILLQSILPEFFEELLHMSTFQYHASIRTVELPFIPICVNGIDQRIIEHLVSLIFRGLAVLTGKEIQQLLMVIDILRINELIVCIAPTPGNSCNPEWLNSTVAAGVSTAEQSASLNSVPIPNAVAPCENCQHDEKSNRSENPDSSCTCRQDVNAHCGEIKVEQLRFQNPGASVTNPTCVRAAEASGLHIGSTHARKPSSANSGTTSSASGDDDGDTKSMETPEYKQLDDHSSPMNQDQTQDADVKLEPGASSMSCESNKELSPSKDLVSVSTQPSTVDNLGCEEIANRPGLHCDDLGAKSGPVGPDSPVRRRRSRIKSERIVGKKMSLQRRVSESKGSPSDGDDEDDADRKKRKRTVYPKGLRVQALEALNDGKTVRDVAQTLDVPPKLISRWKYEAKKAESDDLNVPCGSLNEGPIVPKGEMTGIVVTKNSISFDYGRGDNDNMMNSFMKIKAEPLEYYDQNGTLFPVTHTGLPMNLYTMEKQQNVVLEDAQNRHDDETMMP</sequence>
<name>A0ABP1QKU2_9HEXA</name>
<dbReference type="Proteomes" id="UP001642540">
    <property type="component" value="Unassembled WGS sequence"/>
</dbReference>
<feature type="compositionally biased region" description="Low complexity" evidence="1">
    <location>
        <begin position="421"/>
        <end position="432"/>
    </location>
</feature>
<keyword evidence="3" id="KW-1185">Reference proteome</keyword>
<reference evidence="2 3" key="1">
    <citation type="submission" date="2024-08" db="EMBL/GenBank/DDBJ databases">
        <authorList>
            <person name="Cucini C."/>
            <person name="Frati F."/>
        </authorList>
    </citation>
    <scope>NUCLEOTIDE SEQUENCE [LARGE SCALE GENOMIC DNA]</scope>
</reference>
<feature type="region of interest" description="Disordered" evidence="1">
    <location>
        <begin position="412"/>
        <end position="498"/>
    </location>
</feature>
<evidence type="ECO:0000313" key="2">
    <source>
        <dbReference type="EMBL" id="CAL8103126.1"/>
    </source>
</evidence>
<dbReference type="Pfam" id="PF01527">
    <property type="entry name" value="HTH_Tnp_1"/>
    <property type="match status" value="1"/>
</dbReference>
<feature type="compositionally biased region" description="Basic and acidic residues" evidence="1">
    <location>
        <begin position="438"/>
        <end position="454"/>
    </location>
</feature>
<evidence type="ECO:0008006" key="4">
    <source>
        <dbReference type="Google" id="ProtNLM"/>
    </source>
</evidence>
<feature type="region of interest" description="Disordered" evidence="1">
    <location>
        <begin position="512"/>
        <end position="580"/>
    </location>
</feature>
<dbReference type="EMBL" id="CAXLJM020000034">
    <property type="protein sequence ID" value="CAL8103126.1"/>
    <property type="molecule type" value="Genomic_DNA"/>
</dbReference>
<gene>
    <name evidence="2" type="ORF">ODALV1_LOCUS11356</name>
</gene>
<protein>
    <recommendedName>
        <fullName evidence="4">BTB domain-containing protein</fullName>
    </recommendedName>
</protein>
<feature type="compositionally biased region" description="Basic and acidic residues" evidence="1">
    <location>
        <begin position="16"/>
        <end position="25"/>
    </location>
</feature>
<feature type="compositionally biased region" description="Polar residues" evidence="1">
    <location>
        <begin position="455"/>
        <end position="464"/>
    </location>
</feature>
<dbReference type="InterPro" id="IPR002514">
    <property type="entry name" value="Transposase_8"/>
</dbReference>
<evidence type="ECO:0000313" key="3">
    <source>
        <dbReference type="Proteomes" id="UP001642540"/>
    </source>
</evidence>
<proteinExistence type="predicted"/>
<organism evidence="2 3">
    <name type="scientific">Orchesella dallaii</name>
    <dbReference type="NCBI Taxonomy" id="48710"/>
    <lineage>
        <taxon>Eukaryota</taxon>
        <taxon>Metazoa</taxon>
        <taxon>Ecdysozoa</taxon>
        <taxon>Arthropoda</taxon>
        <taxon>Hexapoda</taxon>
        <taxon>Collembola</taxon>
        <taxon>Entomobryomorpha</taxon>
        <taxon>Entomobryoidea</taxon>
        <taxon>Orchesellidae</taxon>
        <taxon>Orchesellinae</taxon>
        <taxon>Orchesella</taxon>
    </lineage>
</organism>
<comment type="caution">
    <text evidence="2">The sequence shown here is derived from an EMBL/GenBank/DDBJ whole genome shotgun (WGS) entry which is preliminary data.</text>
</comment>
<evidence type="ECO:0000256" key="1">
    <source>
        <dbReference type="SAM" id="MobiDB-lite"/>
    </source>
</evidence>
<feature type="region of interest" description="Disordered" evidence="1">
    <location>
        <begin position="1"/>
        <end position="36"/>
    </location>
</feature>